<dbReference type="RefSeq" id="WP_088417669.1">
    <property type="nucleotide sequence ID" value="NZ_NJBA01000004.1"/>
</dbReference>
<organism evidence="1 2">
    <name type="scientific">Pseudomonas nitroreducens</name>
    <dbReference type="NCBI Taxonomy" id="46680"/>
    <lineage>
        <taxon>Bacteria</taxon>
        <taxon>Pseudomonadati</taxon>
        <taxon>Pseudomonadota</taxon>
        <taxon>Gammaproteobacteria</taxon>
        <taxon>Pseudomonadales</taxon>
        <taxon>Pseudomonadaceae</taxon>
        <taxon>Pseudomonas</taxon>
    </lineage>
</organism>
<dbReference type="AlphaFoldDB" id="A0A2D0ADU4"/>
<accession>A0A2D0ADU4</accession>
<dbReference type="EMBL" id="NJBA01000004">
    <property type="protein sequence ID" value="OWP50243.1"/>
    <property type="molecule type" value="Genomic_DNA"/>
</dbReference>
<sequence>MAVELERYLREEQVLQCTTLSHATMWREIKAGRFPKQIRLSPGRVGWKASEISQWMNDPESYAKPKAA</sequence>
<dbReference type="PANTHER" id="PTHR36154:SF1">
    <property type="entry name" value="DNA-BINDING TRANSCRIPTIONAL ACTIVATOR ALPA"/>
    <property type="match status" value="1"/>
</dbReference>
<dbReference type="PANTHER" id="PTHR36154">
    <property type="entry name" value="DNA-BINDING TRANSCRIPTIONAL ACTIVATOR ALPA"/>
    <property type="match status" value="1"/>
</dbReference>
<comment type="caution">
    <text evidence="1">The sequence shown here is derived from an EMBL/GenBank/DDBJ whole genome shotgun (WGS) entry which is preliminary data.</text>
</comment>
<protein>
    <submittedName>
        <fullName evidence="1">AlpA family transcriptional regulator</fullName>
    </submittedName>
</protein>
<reference evidence="1 2" key="1">
    <citation type="submission" date="2017-06" db="EMBL/GenBank/DDBJ databases">
        <title>Draft genome of Pseudomonas nitroreducens DF05.</title>
        <authorList>
            <person name="Iyer R."/>
        </authorList>
    </citation>
    <scope>NUCLEOTIDE SEQUENCE [LARGE SCALE GENOMIC DNA]</scope>
    <source>
        <strain evidence="1 2">DF05</strain>
    </source>
</reference>
<dbReference type="Pfam" id="PF05930">
    <property type="entry name" value="Phage_AlpA"/>
    <property type="match status" value="1"/>
</dbReference>
<name>A0A2D0ADU4_PSENT</name>
<dbReference type="InterPro" id="IPR010260">
    <property type="entry name" value="AlpA"/>
</dbReference>
<dbReference type="Proteomes" id="UP000198145">
    <property type="component" value="Unassembled WGS sequence"/>
</dbReference>
<proteinExistence type="predicted"/>
<dbReference type="Gene3D" id="1.10.238.160">
    <property type="match status" value="1"/>
</dbReference>
<evidence type="ECO:0000313" key="1">
    <source>
        <dbReference type="EMBL" id="OWP50243.1"/>
    </source>
</evidence>
<gene>
    <name evidence="1" type="ORF">CEG18_11840</name>
</gene>
<evidence type="ECO:0000313" key="2">
    <source>
        <dbReference type="Proteomes" id="UP000198145"/>
    </source>
</evidence>
<dbReference type="InterPro" id="IPR052931">
    <property type="entry name" value="Prophage_regulatory_activator"/>
</dbReference>